<dbReference type="PANTHER" id="PTHR19328">
    <property type="entry name" value="HEDGEHOG-INTERACTING PROTEIN"/>
    <property type="match status" value="1"/>
</dbReference>
<name>A0A3D9V156_THECX</name>
<evidence type="ECO:0000313" key="5">
    <source>
        <dbReference type="Proteomes" id="UP000256485"/>
    </source>
</evidence>
<keyword evidence="5" id="KW-1185">Reference proteome</keyword>
<feature type="region of interest" description="Disordered" evidence="1">
    <location>
        <begin position="23"/>
        <end position="62"/>
    </location>
</feature>
<proteinExistence type="predicted"/>
<gene>
    <name evidence="4" type="ORF">DFJ64_0631</name>
</gene>
<evidence type="ECO:0000259" key="3">
    <source>
        <dbReference type="Pfam" id="PF07995"/>
    </source>
</evidence>
<feature type="domain" description="Glucose/Sorbosone dehydrogenase" evidence="3">
    <location>
        <begin position="70"/>
        <end position="388"/>
    </location>
</feature>
<organism evidence="4 5">
    <name type="scientific">Thermasporomyces composti</name>
    <dbReference type="NCBI Taxonomy" id="696763"/>
    <lineage>
        <taxon>Bacteria</taxon>
        <taxon>Bacillati</taxon>
        <taxon>Actinomycetota</taxon>
        <taxon>Actinomycetes</taxon>
        <taxon>Propionibacteriales</taxon>
        <taxon>Nocardioidaceae</taxon>
        <taxon>Thermasporomyces</taxon>
    </lineage>
</organism>
<feature type="compositionally biased region" description="Low complexity" evidence="1">
    <location>
        <begin position="282"/>
        <end position="303"/>
    </location>
</feature>
<dbReference type="InterPro" id="IPR011042">
    <property type="entry name" value="6-blade_b-propeller_TolB-like"/>
</dbReference>
<accession>A0A3D9V156</accession>
<dbReference type="EMBL" id="QTUC01000001">
    <property type="protein sequence ID" value="REF35257.1"/>
    <property type="molecule type" value="Genomic_DNA"/>
</dbReference>
<dbReference type="Pfam" id="PF07995">
    <property type="entry name" value="GSDH"/>
    <property type="match status" value="1"/>
</dbReference>
<dbReference type="AlphaFoldDB" id="A0A3D9V156"/>
<protein>
    <submittedName>
        <fullName evidence="4">Glucose/arabinose dehydrogenase</fullName>
    </submittedName>
</protein>
<feature type="compositionally biased region" description="Low complexity" evidence="1">
    <location>
        <begin position="41"/>
        <end position="53"/>
    </location>
</feature>
<dbReference type="PANTHER" id="PTHR19328:SF13">
    <property type="entry name" value="HIPL1 PROTEIN"/>
    <property type="match status" value="1"/>
</dbReference>
<sequence length="405" mass="43083">MRRTIVLAVAAITLGVTAGCANPSTPAASPPPPSPPPPTARTPATARPISTPTPVKPARPTVDGTIVDDLTTPWGLAFLPTGEALVAERDTGRIKLIEKSGDTTTVGRVRGVRAVAESGLLGLAVAPTTGNRDPLVFAYVTTATDNRVIAMPYDRAKQELGKPRVILSGIPSGAIHNGGRMTFGPDGYLYIGTGDASHGDLAQDLDSLGGKILRITPDGKPAPGNPFPNSPVWSYGHRNVQGLAFDDDGRLWATEFGQDTWDELNLIQKGGNYGWPEVEGIATKPSPTTSPRSTATPTPSPTAGESDFIDPVAQWRPDDASPSGLAYAAGSLWMACLRGERLWRIQVDGPRVVGKPQMFFRTSYGRLRTVALAPDNTLWLTTSNTDGRGRPAEDDDRILRLRLTR</sequence>
<reference evidence="4 5" key="1">
    <citation type="submission" date="2018-08" db="EMBL/GenBank/DDBJ databases">
        <title>Sequencing the genomes of 1000 actinobacteria strains.</title>
        <authorList>
            <person name="Klenk H.-P."/>
        </authorList>
    </citation>
    <scope>NUCLEOTIDE SEQUENCE [LARGE SCALE GENOMIC DNA]</scope>
    <source>
        <strain evidence="4 5">DSM 22891</strain>
    </source>
</reference>
<comment type="caution">
    <text evidence="4">The sequence shown here is derived from an EMBL/GenBank/DDBJ whole genome shotgun (WGS) entry which is preliminary data.</text>
</comment>
<dbReference type="Proteomes" id="UP000256485">
    <property type="component" value="Unassembled WGS sequence"/>
</dbReference>
<keyword evidence="2" id="KW-0732">Signal</keyword>
<feature type="chain" id="PRO_5038531072" evidence="2">
    <location>
        <begin position="19"/>
        <end position="405"/>
    </location>
</feature>
<feature type="region of interest" description="Disordered" evidence="1">
    <location>
        <begin position="280"/>
        <end position="307"/>
    </location>
</feature>
<dbReference type="InterPro" id="IPR012938">
    <property type="entry name" value="Glc/Sorbosone_DH"/>
</dbReference>
<dbReference type="OrthoDB" id="9770043at2"/>
<feature type="signal peptide" evidence="2">
    <location>
        <begin position="1"/>
        <end position="18"/>
    </location>
</feature>
<feature type="compositionally biased region" description="Pro residues" evidence="1">
    <location>
        <begin position="28"/>
        <end position="40"/>
    </location>
</feature>
<evidence type="ECO:0000256" key="1">
    <source>
        <dbReference type="SAM" id="MobiDB-lite"/>
    </source>
</evidence>
<evidence type="ECO:0000256" key="2">
    <source>
        <dbReference type="SAM" id="SignalP"/>
    </source>
</evidence>
<dbReference type="RefSeq" id="WP_115849074.1">
    <property type="nucleotide sequence ID" value="NZ_QTUC01000001.1"/>
</dbReference>
<dbReference type="SUPFAM" id="SSF50952">
    <property type="entry name" value="Soluble quinoprotein glucose dehydrogenase"/>
    <property type="match status" value="1"/>
</dbReference>
<dbReference type="InterPro" id="IPR011041">
    <property type="entry name" value="Quinoprot_gluc/sorb_DH_b-prop"/>
</dbReference>
<dbReference type="PROSITE" id="PS51257">
    <property type="entry name" value="PROKAR_LIPOPROTEIN"/>
    <property type="match status" value="1"/>
</dbReference>
<dbReference type="Gene3D" id="2.120.10.30">
    <property type="entry name" value="TolB, C-terminal domain"/>
    <property type="match status" value="1"/>
</dbReference>
<evidence type="ECO:0000313" key="4">
    <source>
        <dbReference type="EMBL" id="REF35257.1"/>
    </source>
</evidence>